<dbReference type="UniPathway" id="UPA00865">
    <property type="reaction ID" value="UER00834"/>
</dbReference>
<gene>
    <name evidence="12" type="ORF">MOC_5109</name>
</gene>
<protein>
    <recommendedName>
        <fullName evidence="5 10">Phosphoglycolate phosphatase</fullName>
        <shortName evidence="10">PGP</shortName>
        <shortName evidence="10">PGPase</shortName>
        <ecNumber evidence="5 10">3.1.3.18</ecNumber>
    </recommendedName>
</protein>
<dbReference type="NCBIfam" id="TIGR01449">
    <property type="entry name" value="PGP_bact"/>
    <property type="match status" value="1"/>
</dbReference>
<proteinExistence type="inferred from homology"/>
<dbReference type="InterPro" id="IPR023198">
    <property type="entry name" value="PGP-like_dom2"/>
</dbReference>
<comment type="pathway">
    <text evidence="3 10">Organic acid metabolism; glycolate biosynthesis; glycolate from 2-phosphoglycolate: step 1/1.</text>
</comment>
<feature type="active site" description="Nucleophile" evidence="10">
    <location>
        <position position="14"/>
    </location>
</feature>
<evidence type="ECO:0000256" key="9">
    <source>
        <dbReference type="ARBA" id="ARBA00023277"/>
    </source>
</evidence>
<dbReference type="NCBIfam" id="TIGR01549">
    <property type="entry name" value="HAD-SF-IA-v1"/>
    <property type="match status" value="1"/>
</dbReference>
<evidence type="ECO:0000313" key="13">
    <source>
        <dbReference type="Proteomes" id="UP000029492"/>
    </source>
</evidence>
<evidence type="ECO:0000256" key="5">
    <source>
        <dbReference type="ARBA" id="ARBA00013078"/>
    </source>
</evidence>
<keyword evidence="8 10" id="KW-0460">Magnesium</keyword>
<dbReference type="PROSITE" id="PS50206">
    <property type="entry name" value="RHODANESE_3"/>
    <property type="match status" value="1"/>
</dbReference>
<keyword evidence="13" id="KW-1185">Reference proteome</keyword>
<dbReference type="InterPro" id="IPR006439">
    <property type="entry name" value="HAD-SF_hydro_IA"/>
</dbReference>
<dbReference type="Proteomes" id="UP000029492">
    <property type="component" value="Chromosome"/>
</dbReference>
<feature type="binding site" evidence="10">
    <location>
        <position position="16"/>
    </location>
    <ligand>
        <name>Mg(2+)</name>
        <dbReference type="ChEBI" id="CHEBI:18420"/>
    </ligand>
</feature>
<dbReference type="GO" id="GO:0005829">
    <property type="term" value="C:cytosol"/>
    <property type="evidence" value="ECO:0007669"/>
    <property type="project" value="TreeGrafter"/>
</dbReference>
<comment type="cofactor">
    <cofactor evidence="2 10">
        <name>Mg(2+)</name>
        <dbReference type="ChEBI" id="CHEBI:18420"/>
    </cofactor>
</comment>
<accession>A0A089QE76</accession>
<dbReference type="InterPro" id="IPR001763">
    <property type="entry name" value="Rhodanese-like_dom"/>
</dbReference>
<organism evidence="12 13">
    <name type="scientific">Methylobacterium oryzae CBMB20</name>
    <dbReference type="NCBI Taxonomy" id="693986"/>
    <lineage>
        <taxon>Bacteria</taxon>
        <taxon>Pseudomonadati</taxon>
        <taxon>Pseudomonadota</taxon>
        <taxon>Alphaproteobacteria</taxon>
        <taxon>Hyphomicrobiales</taxon>
        <taxon>Methylobacteriaceae</taxon>
        <taxon>Methylobacterium</taxon>
    </lineage>
</organism>
<dbReference type="PANTHER" id="PTHR43434">
    <property type="entry name" value="PHOSPHOGLYCOLATE PHOSPHATASE"/>
    <property type="match status" value="1"/>
</dbReference>
<dbReference type="InterPro" id="IPR037512">
    <property type="entry name" value="PGPase_prok"/>
</dbReference>
<dbReference type="FunFam" id="3.40.50.1000:FF:000022">
    <property type="entry name" value="Phosphoglycolate phosphatase"/>
    <property type="match status" value="1"/>
</dbReference>
<evidence type="ECO:0000256" key="6">
    <source>
        <dbReference type="ARBA" id="ARBA00022723"/>
    </source>
</evidence>
<dbReference type="RefSeq" id="WP_043759696.1">
    <property type="nucleotide sequence ID" value="NZ_CP003811.1"/>
</dbReference>
<evidence type="ECO:0000256" key="7">
    <source>
        <dbReference type="ARBA" id="ARBA00022801"/>
    </source>
</evidence>
<keyword evidence="6 10" id="KW-0479">Metal-binding</keyword>
<dbReference type="HOGENOM" id="CLU_045011_19_1_5"/>
<keyword evidence="9 10" id="KW-0119">Carbohydrate metabolism</keyword>
<comment type="catalytic activity">
    <reaction evidence="1 10">
        <text>2-phosphoglycolate + H2O = glycolate + phosphate</text>
        <dbReference type="Rhea" id="RHEA:14369"/>
        <dbReference type="ChEBI" id="CHEBI:15377"/>
        <dbReference type="ChEBI" id="CHEBI:29805"/>
        <dbReference type="ChEBI" id="CHEBI:43474"/>
        <dbReference type="ChEBI" id="CHEBI:58033"/>
        <dbReference type="EC" id="3.1.3.18"/>
    </reaction>
</comment>
<evidence type="ECO:0000256" key="2">
    <source>
        <dbReference type="ARBA" id="ARBA00001946"/>
    </source>
</evidence>
<feature type="domain" description="Rhodanese" evidence="11">
    <location>
        <begin position="143"/>
        <end position="234"/>
    </location>
</feature>
<dbReference type="Gene3D" id="1.10.150.240">
    <property type="entry name" value="Putative phosphatase, domain 2"/>
    <property type="match status" value="1"/>
</dbReference>
<dbReference type="InterPro" id="IPR036412">
    <property type="entry name" value="HAD-like_sf"/>
</dbReference>
<reference evidence="12 13" key="1">
    <citation type="journal article" date="2014" name="PLoS ONE">
        <title>Genome Information of Methylobacterium oryzae, a Plant-Probiotic Methylotroph in the Phyllosphere.</title>
        <authorList>
            <person name="Kwak M.J."/>
            <person name="Jeong H."/>
            <person name="Madhaiyan M."/>
            <person name="Lee Y."/>
            <person name="Sa T.M."/>
            <person name="Oh T.K."/>
            <person name="Kim J.F."/>
        </authorList>
    </citation>
    <scope>NUCLEOTIDE SEQUENCE [LARGE SCALE GENOMIC DNA]</scope>
    <source>
        <strain evidence="12 13">CBMB20</strain>
    </source>
</reference>
<dbReference type="STRING" id="693986.MOC_5109"/>
<comment type="similarity">
    <text evidence="4 10">Belongs to the HAD-like hydrolase superfamily. CbbY/CbbZ/Gph/YieH family.</text>
</comment>
<dbReference type="SFLD" id="SFLDG01135">
    <property type="entry name" value="C1.5.6:_HAD__Beta-PGM__Phospha"/>
    <property type="match status" value="1"/>
</dbReference>
<evidence type="ECO:0000256" key="4">
    <source>
        <dbReference type="ARBA" id="ARBA00006171"/>
    </source>
</evidence>
<dbReference type="GO" id="GO:0046295">
    <property type="term" value="P:glycolate biosynthetic process"/>
    <property type="evidence" value="ECO:0007669"/>
    <property type="project" value="UniProtKB-UniRule"/>
</dbReference>
<dbReference type="eggNOG" id="COG0546">
    <property type="taxonomic scope" value="Bacteria"/>
</dbReference>
<evidence type="ECO:0000256" key="1">
    <source>
        <dbReference type="ARBA" id="ARBA00000830"/>
    </source>
</evidence>
<dbReference type="SFLD" id="SFLDS00003">
    <property type="entry name" value="Haloacid_Dehalogenase"/>
    <property type="match status" value="1"/>
</dbReference>
<dbReference type="SUPFAM" id="SSF56784">
    <property type="entry name" value="HAD-like"/>
    <property type="match status" value="1"/>
</dbReference>
<dbReference type="SFLD" id="SFLDG01129">
    <property type="entry name" value="C1.5:_HAD__Beta-PGM__Phosphata"/>
    <property type="match status" value="1"/>
</dbReference>
<evidence type="ECO:0000256" key="10">
    <source>
        <dbReference type="HAMAP-Rule" id="MF_00495"/>
    </source>
</evidence>
<dbReference type="EC" id="3.1.3.18" evidence="5 10"/>
<sequence>MPAAPSRFDAVLLDLDGTLVDSLADLRTALNAILAQDGLPPVAAAAVRAMVGDGALALLRRALRASGGDADRAAELLPAFLAVYEPIAATGTALFPGAAEAVRALREAGLALAIVTNKPARATGLILDAVGLTPLIDTVVGGDTLPQRKPDPAPLREALRRLGVEPGRAVMVGDMHHDIAAARAAGVAAILARYGYGRPEDADAADAVLDDIGGLRVLIGALPGPLASGRAPAS</sequence>
<dbReference type="InterPro" id="IPR023214">
    <property type="entry name" value="HAD_sf"/>
</dbReference>
<dbReference type="NCBIfam" id="TIGR01509">
    <property type="entry name" value="HAD-SF-IA-v3"/>
    <property type="match status" value="1"/>
</dbReference>
<dbReference type="InterPro" id="IPR050155">
    <property type="entry name" value="HAD-like_hydrolase_sf"/>
</dbReference>
<dbReference type="PANTHER" id="PTHR43434:SF1">
    <property type="entry name" value="PHOSPHOGLYCOLATE PHOSPHATASE"/>
    <property type="match status" value="1"/>
</dbReference>
<dbReference type="PRINTS" id="PR00413">
    <property type="entry name" value="HADHALOGNASE"/>
</dbReference>
<comment type="function">
    <text evidence="10">Specifically catalyzes the dephosphorylation of 2-phosphoglycolate. Is involved in the dissimilation of the intracellular 2-phosphoglycolate formed during the DNA repair of 3'-phosphoglycolate ends, a major class of DNA lesions induced by oxidative stress.</text>
</comment>
<dbReference type="Pfam" id="PF00702">
    <property type="entry name" value="Hydrolase"/>
    <property type="match status" value="1"/>
</dbReference>
<feature type="binding site" evidence="10">
    <location>
        <position position="14"/>
    </location>
    <ligand>
        <name>Mg(2+)</name>
        <dbReference type="ChEBI" id="CHEBI:18420"/>
    </ligand>
</feature>
<keyword evidence="7 10" id="KW-0378">Hydrolase</keyword>
<evidence type="ECO:0000259" key="11">
    <source>
        <dbReference type="PROSITE" id="PS50206"/>
    </source>
</evidence>
<evidence type="ECO:0000256" key="8">
    <source>
        <dbReference type="ARBA" id="ARBA00022842"/>
    </source>
</evidence>
<dbReference type="EMBL" id="CP003811">
    <property type="protein sequence ID" value="AIQ92864.1"/>
    <property type="molecule type" value="Genomic_DNA"/>
</dbReference>
<dbReference type="GO" id="GO:0008967">
    <property type="term" value="F:phosphoglycolate phosphatase activity"/>
    <property type="evidence" value="ECO:0007669"/>
    <property type="project" value="UniProtKB-UniRule"/>
</dbReference>
<evidence type="ECO:0000313" key="12">
    <source>
        <dbReference type="EMBL" id="AIQ92864.1"/>
    </source>
</evidence>
<evidence type="ECO:0000256" key="3">
    <source>
        <dbReference type="ARBA" id="ARBA00004818"/>
    </source>
</evidence>
<name>A0A089QE76_9HYPH</name>
<dbReference type="HAMAP" id="MF_00495">
    <property type="entry name" value="GPH_hydrolase_bact"/>
    <property type="match status" value="1"/>
</dbReference>
<dbReference type="GO" id="GO:0046872">
    <property type="term" value="F:metal ion binding"/>
    <property type="evidence" value="ECO:0007669"/>
    <property type="project" value="UniProtKB-KW"/>
</dbReference>
<dbReference type="AlphaFoldDB" id="A0A089QE76"/>
<dbReference type="Gene3D" id="3.40.50.1000">
    <property type="entry name" value="HAD superfamily/HAD-like"/>
    <property type="match status" value="1"/>
</dbReference>
<dbReference type="GO" id="GO:0005975">
    <property type="term" value="P:carbohydrate metabolic process"/>
    <property type="evidence" value="ECO:0007669"/>
    <property type="project" value="InterPro"/>
</dbReference>
<dbReference type="KEGG" id="mor:MOC_5109"/>
<feature type="binding site" evidence="10">
    <location>
        <position position="174"/>
    </location>
    <ligand>
        <name>Mg(2+)</name>
        <dbReference type="ChEBI" id="CHEBI:18420"/>
    </ligand>
</feature>
<dbReference type="GO" id="GO:0006281">
    <property type="term" value="P:DNA repair"/>
    <property type="evidence" value="ECO:0007669"/>
    <property type="project" value="TreeGrafter"/>
</dbReference>